<name>A0ABR1TM61_9PEZI</name>
<evidence type="ECO:0000313" key="2">
    <source>
        <dbReference type="EMBL" id="KAK8047740.1"/>
    </source>
</evidence>
<gene>
    <name evidence="2" type="ORF">PG996_015804</name>
</gene>
<feature type="region of interest" description="Disordered" evidence="1">
    <location>
        <begin position="1"/>
        <end position="209"/>
    </location>
</feature>
<protein>
    <submittedName>
        <fullName evidence="2">Uncharacterized protein</fullName>
    </submittedName>
</protein>
<feature type="compositionally biased region" description="Polar residues" evidence="1">
    <location>
        <begin position="89"/>
        <end position="105"/>
    </location>
</feature>
<organism evidence="2 3">
    <name type="scientific">Apiospora saccharicola</name>
    <dbReference type="NCBI Taxonomy" id="335842"/>
    <lineage>
        <taxon>Eukaryota</taxon>
        <taxon>Fungi</taxon>
        <taxon>Dikarya</taxon>
        <taxon>Ascomycota</taxon>
        <taxon>Pezizomycotina</taxon>
        <taxon>Sordariomycetes</taxon>
        <taxon>Xylariomycetidae</taxon>
        <taxon>Amphisphaeriales</taxon>
        <taxon>Apiosporaceae</taxon>
        <taxon>Apiospora</taxon>
    </lineage>
</organism>
<feature type="compositionally biased region" description="Low complexity" evidence="1">
    <location>
        <begin position="108"/>
        <end position="136"/>
    </location>
</feature>
<comment type="caution">
    <text evidence="2">The sequence shown here is derived from an EMBL/GenBank/DDBJ whole genome shotgun (WGS) entry which is preliminary data.</text>
</comment>
<keyword evidence="3" id="KW-1185">Reference proteome</keyword>
<dbReference type="EMBL" id="JAQQWM010000009">
    <property type="protein sequence ID" value="KAK8047740.1"/>
    <property type="molecule type" value="Genomic_DNA"/>
</dbReference>
<evidence type="ECO:0000256" key="1">
    <source>
        <dbReference type="SAM" id="MobiDB-lite"/>
    </source>
</evidence>
<feature type="compositionally biased region" description="Low complexity" evidence="1">
    <location>
        <begin position="167"/>
        <end position="186"/>
    </location>
</feature>
<feature type="compositionally biased region" description="Low complexity" evidence="1">
    <location>
        <begin position="77"/>
        <end position="88"/>
    </location>
</feature>
<accession>A0ABR1TM61</accession>
<reference evidence="2 3" key="1">
    <citation type="submission" date="2023-01" db="EMBL/GenBank/DDBJ databases">
        <title>Analysis of 21 Apiospora genomes using comparative genomics revels a genus with tremendous synthesis potential of carbohydrate active enzymes and secondary metabolites.</title>
        <authorList>
            <person name="Sorensen T."/>
        </authorList>
    </citation>
    <scope>NUCLEOTIDE SEQUENCE [LARGE SCALE GENOMIC DNA]</scope>
    <source>
        <strain evidence="2 3">CBS 83171</strain>
    </source>
</reference>
<dbReference type="Proteomes" id="UP001446871">
    <property type="component" value="Unassembled WGS sequence"/>
</dbReference>
<proteinExistence type="predicted"/>
<sequence length="209" mass="22597">MPPQIHSSAAGITGHVGAAATPAAQPQPQPQPLKSALKRASSSPRRHHQVVHFTPRSSEVADNFSPAPLTNWSTFASPSYSSPSFPDPNQNSFSSYTISQPQIHTDSNDSGSGNVSGSSYSPHQQSYYLQQQQQPPTMMKYPPNFNPMTPPNQTAGYHPTPSPPSSTPSQQQYQYPAQYQMYGPPQSNMMPGRHGPAPPPSSSTRPSRT</sequence>
<evidence type="ECO:0000313" key="3">
    <source>
        <dbReference type="Proteomes" id="UP001446871"/>
    </source>
</evidence>